<evidence type="ECO:0008006" key="4">
    <source>
        <dbReference type="Google" id="ProtNLM"/>
    </source>
</evidence>
<dbReference type="InterPro" id="IPR000866">
    <property type="entry name" value="AhpC/TSA"/>
</dbReference>
<gene>
    <name evidence="3" type="ORF">METZ01_LOCUS28610</name>
</gene>
<dbReference type="InterPro" id="IPR036929">
    <property type="entry name" value="DsbDN_sf"/>
</dbReference>
<feature type="domain" description="Alkyl hydroperoxide reductase subunit C/ Thiol specific antioxidant" evidence="1">
    <location>
        <begin position="2"/>
        <end position="107"/>
    </location>
</feature>
<evidence type="ECO:0000259" key="2">
    <source>
        <dbReference type="Pfam" id="PF11412"/>
    </source>
</evidence>
<accession>A0A381Q8U8</accession>
<evidence type="ECO:0000259" key="1">
    <source>
        <dbReference type="Pfam" id="PF00578"/>
    </source>
</evidence>
<name>A0A381Q8U8_9ZZZZ</name>
<dbReference type="SUPFAM" id="SSF52833">
    <property type="entry name" value="Thioredoxin-like"/>
    <property type="match status" value="1"/>
</dbReference>
<feature type="domain" description="Thiol:disulfide interchange protein DsbD N-terminal" evidence="2">
    <location>
        <begin position="159"/>
        <end position="273"/>
    </location>
</feature>
<dbReference type="GO" id="GO:0016209">
    <property type="term" value="F:antioxidant activity"/>
    <property type="evidence" value="ECO:0007669"/>
    <property type="project" value="InterPro"/>
</dbReference>
<feature type="non-terminal residue" evidence="3">
    <location>
        <position position="1"/>
    </location>
</feature>
<dbReference type="GO" id="GO:0016491">
    <property type="term" value="F:oxidoreductase activity"/>
    <property type="evidence" value="ECO:0007669"/>
    <property type="project" value="InterPro"/>
</dbReference>
<evidence type="ECO:0000313" key="3">
    <source>
        <dbReference type="EMBL" id="SUZ75756.1"/>
    </source>
</evidence>
<reference evidence="3" key="1">
    <citation type="submission" date="2018-05" db="EMBL/GenBank/DDBJ databases">
        <authorList>
            <person name="Lanie J.A."/>
            <person name="Ng W.-L."/>
            <person name="Kazmierczak K.M."/>
            <person name="Andrzejewski T.M."/>
            <person name="Davidsen T.M."/>
            <person name="Wayne K.J."/>
            <person name="Tettelin H."/>
            <person name="Glass J.I."/>
            <person name="Rusch D."/>
            <person name="Podicherti R."/>
            <person name="Tsui H.-C.T."/>
            <person name="Winkler M.E."/>
        </authorList>
    </citation>
    <scope>NUCLEOTIDE SEQUENCE</scope>
</reference>
<dbReference type="AlphaFoldDB" id="A0A381Q8U8"/>
<dbReference type="Gene3D" id="2.60.40.1250">
    <property type="entry name" value="Thiol:disulfide interchange protein DsbD, N-terminal domain"/>
    <property type="match status" value="1"/>
</dbReference>
<dbReference type="Pfam" id="PF00578">
    <property type="entry name" value="AhpC-TSA"/>
    <property type="match status" value="1"/>
</dbReference>
<organism evidence="3">
    <name type="scientific">marine metagenome</name>
    <dbReference type="NCBI Taxonomy" id="408172"/>
    <lineage>
        <taxon>unclassified sequences</taxon>
        <taxon>metagenomes</taxon>
        <taxon>ecological metagenomes</taxon>
    </lineage>
</organism>
<protein>
    <recommendedName>
        <fullName evidence="4">Redoxin domain-containing protein</fullName>
    </recommendedName>
</protein>
<dbReference type="EMBL" id="UINC01001258">
    <property type="protein sequence ID" value="SUZ75756.1"/>
    <property type="molecule type" value="Genomic_DNA"/>
</dbReference>
<sequence>VELQDRLQELENSGISIAAISYDSEEILADFANRRGITFPLLSDEDSSVIRAFGIYNTVAEEGVGPNRDDPEITADYAKYVSALGTAPIVVGTPYPGTFMLDATGRVGARFFEEFYAERNTTSNVMLKLGIGLSPIAAVQGETAQLKFTAYPSNPVVTVGTKFSLAVDVEPGPDMHVYAPGAESKGYRVIGLRLAPNELVRYEPVEFPDSEIYHFEPLDEYVPVYQQPFTILQEAVVDASQEARATLLELDALTISGSLDYQACDDAICYNPVSIPVSFTLDLELLDRQRANR</sequence>
<dbReference type="Pfam" id="PF11412">
    <property type="entry name" value="DsbD_N"/>
    <property type="match status" value="1"/>
</dbReference>
<proteinExistence type="predicted"/>
<dbReference type="InterPro" id="IPR028250">
    <property type="entry name" value="DsbDN"/>
</dbReference>
<dbReference type="InterPro" id="IPR036249">
    <property type="entry name" value="Thioredoxin-like_sf"/>
</dbReference>
<dbReference type="Gene3D" id="3.40.30.10">
    <property type="entry name" value="Glutaredoxin"/>
    <property type="match status" value="1"/>
</dbReference>